<evidence type="ECO:0000313" key="3">
    <source>
        <dbReference type="Proteomes" id="UP001497516"/>
    </source>
</evidence>
<organism evidence="2 3">
    <name type="scientific">Linum trigynum</name>
    <dbReference type="NCBI Taxonomy" id="586398"/>
    <lineage>
        <taxon>Eukaryota</taxon>
        <taxon>Viridiplantae</taxon>
        <taxon>Streptophyta</taxon>
        <taxon>Embryophyta</taxon>
        <taxon>Tracheophyta</taxon>
        <taxon>Spermatophyta</taxon>
        <taxon>Magnoliopsida</taxon>
        <taxon>eudicotyledons</taxon>
        <taxon>Gunneridae</taxon>
        <taxon>Pentapetalae</taxon>
        <taxon>rosids</taxon>
        <taxon>fabids</taxon>
        <taxon>Malpighiales</taxon>
        <taxon>Linaceae</taxon>
        <taxon>Linum</taxon>
    </lineage>
</organism>
<proteinExistence type="predicted"/>
<feature type="compositionally biased region" description="Basic residues" evidence="1">
    <location>
        <begin position="62"/>
        <end position="71"/>
    </location>
</feature>
<dbReference type="AlphaFoldDB" id="A0AAV2D9G2"/>
<protein>
    <submittedName>
        <fullName evidence="2">Uncharacterized protein</fullName>
    </submittedName>
</protein>
<accession>A0AAV2D9G2</accession>
<feature type="compositionally biased region" description="Pro residues" evidence="1">
    <location>
        <begin position="27"/>
        <end position="41"/>
    </location>
</feature>
<dbReference type="Proteomes" id="UP001497516">
    <property type="component" value="Chromosome 2"/>
</dbReference>
<reference evidence="2 3" key="1">
    <citation type="submission" date="2024-04" db="EMBL/GenBank/DDBJ databases">
        <authorList>
            <person name="Fracassetti M."/>
        </authorList>
    </citation>
    <scope>NUCLEOTIDE SEQUENCE [LARGE SCALE GENOMIC DNA]</scope>
</reference>
<name>A0AAV2D9G2_9ROSI</name>
<evidence type="ECO:0000256" key="1">
    <source>
        <dbReference type="SAM" id="MobiDB-lite"/>
    </source>
</evidence>
<sequence length="71" mass="7492">MESQGSEAPSVSRPRRGGRSKSTSIPAPAPSSAPSSDPAPAPSTSTTNVPPAQTIDEETISRKRLCRQQFR</sequence>
<dbReference type="EMBL" id="OZ034815">
    <property type="protein sequence ID" value="CAL1369415.1"/>
    <property type="molecule type" value="Genomic_DNA"/>
</dbReference>
<feature type="compositionally biased region" description="Low complexity" evidence="1">
    <location>
        <begin position="42"/>
        <end position="52"/>
    </location>
</feature>
<keyword evidence="3" id="KW-1185">Reference proteome</keyword>
<evidence type="ECO:0000313" key="2">
    <source>
        <dbReference type="EMBL" id="CAL1369415.1"/>
    </source>
</evidence>
<feature type="region of interest" description="Disordered" evidence="1">
    <location>
        <begin position="1"/>
        <end position="71"/>
    </location>
</feature>
<gene>
    <name evidence="2" type="ORF">LTRI10_LOCUS12038</name>
</gene>